<evidence type="ECO:0008006" key="3">
    <source>
        <dbReference type="Google" id="ProtNLM"/>
    </source>
</evidence>
<gene>
    <name evidence="1" type="ORF">PF021_08165</name>
</gene>
<dbReference type="EMBL" id="JAQHXR010000007">
    <property type="protein sequence ID" value="MDA3969634.1"/>
    <property type="molecule type" value="Genomic_DNA"/>
</dbReference>
<accession>A0ABT4VFZ9</accession>
<comment type="caution">
    <text evidence="1">The sequence shown here is derived from an EMBL/GenBank/DDBJ whole genome shotgun (WGS) entry which is preliminary data.</text>
</comment>
<organism evidence="1 2">
    <name type="scientific">Helicobacter ibis</name>
    <dbReference type="NCBI Taxonomy" id="2962633"/>
    <lineage>
        <taxon>Bacteria</taxon>
        <taxon>Pseudomonadati</taxon>
        <taxon>Campylobacterota</taxon>
        <taxon>Epsilonproteobacteria</taxon>
        <taxon>Campylobacterales</taxon>
        <taxon>Helicobacteraceae</taxon>
        <taxon>Helicobacter</taxon>
    </lineage>
</organism>
<dbReference type="RefSeq" id="WP_271021995.1">
    <property type="nucleotide sequence ID" value="NZ_JAQHXR010000007.1"/>
</dbReference>
<dbReference type="PROSITE" id="PS51257">
    <property type="entry name" value="PROKAR_LIPOPROTEIN"/>
    <property type="match status" value="1"/>
</dbReference>
<keyword evidence="2" id="KW-1185">Reference proteome</keyword>
<evidence type="ECO:0000313" key="1">
    <source>
        <dbReference type="EMBL" id="MDA3969634.1"/>
    </source>
</evidence>
<sequence>MFKRMIFMGFVFVFSGCDVGEEKLKDMAKDSGITDVLKDSLNEVDKFLEDNKTQDFINNQMDNLKKGIDKLESYLDSNATSKKDMETISL</sequence>
<evidence type="ECO:0000313" key="2">
    <source>
        <dbReference type="Proteomes" id="UP001210261"/>
    </source>
</evidence>
<reference evidence="1 2" key="1">
    <citation type="submission" date="2023-01" db="EMBL/GenBank/DDBJ databases">
        <title>Description of Helicobacter ibis sp. nov. isolated from faecal droppings of black-faced ibis (Theristicus melanopis).</title>
        <authorList>
            <person name="Lopez-Cantillo M."/>
            <person name="Vidal-Veuthey B."/>
            <person name="Mella A."/>
            <person name="De La Haba R."/>
            <person name="Collado L."/>
        </authorList>
    </citation>
    <scope>NUCLEOTIDE SEQUENCE [LARGE SCALE GENOMIC DNA]</scope>
    <source>
        <strain evidence="1 2">A82</strain>
    </source>
</reference>
<protein>
    <recommendedName>
        <fullName evidence="3">Lipoprotein</fullName>
    </recommendedName>
</protein>
<proteinExistence type="predicted"/>
<name>A0ABT4VFZ9_9HELI</name>
<dbReference type="Proteomes" id="UP001210261">
    <property type="component" value="Unassembled WGS sequence"/>
</dbReference>